<dbReference type="AlphaFoldDB" id="A7RS29"/>
<feature type="transmembrane region" description="Helical" evidence="8">
    <location>
        <begin position="444"/>
        <end position="474"/>
    </location>
</feature>
<keyword evidence="10" id="KW-1185">Reference proteome</keyword>
<evidence type="ECO:0000256" key="4">
    <source>
        <dbReference type="ARBA" id="ARBA00022692"/>
    </source>
</evidence>
<gene>
    <name evidence="9" type="ORF">NEMVEDRAFT_v1g240306</name>
</gene>
<evidence type="ECO:0000256" key="3">
    <source>
        <dbReference type="ARBA" id="ARBA00022475"/>
    </source>
</evidence>
<feature type="transmembrane region" description="Helical" evidence="8">
    <location>
        <begin position="401"/>
        <end position="423"/>
    </location>
</feature>
<evidence type="ECO:0000256" key="8">
    <source>
        <dbReference type="SAM" id="Phobius"/>
    </source>
</evidence>
<evidence type="ECO:0000313" key="9">
    <source>
        <dbReference type="EMBL" id="EDO45675.1"/>
    </source>
</evidence>
<dbReference type="InterPro" id="IPR026612">
    <property type="entry name" value="STRA6-like"/>
</dbReference>
<dbReference type="PANTHER" id="PTHR21444">
    <property type="entry name" value="COILED-COIL DOMAIN-CONTAINING PROTEIN 180"/>
    <property type="match status" value="1"/>
</dbReference>
<organism evidence="9 10">
    <name type="scientific">Nematostella vectensis</name>
    <name type="common">Starlet sea anemone</name>
    <dbReference type="NCBI Taxonomy" id="45351"/>
    <lineage>
        <taxon>Eukaryota</taxon>
        <taxon>Metazoa</taxon>
        <taxon>Cnidaria</taxon>
        <taxon>Anthozoa</taxon>
        <taxon>Hexacorallia</taxon>
        <taxon>Actiniaria</taxon>
        <taxon>Edwardsiidae</taxon>
        <taxon>Nematostella</taxon>
    </lineage>
</organism>
<dbReference type="STRING" id="45351.A7RS29"/>
<proteinExistence type="predicted"/>
<dbReference type="EMBL" id="DS469533">
    <property type="protein sequence ID" value="EDO45675.1"/>
    <property type="molecule type" value="Genomic_DNA"/>
</dbReference>
<evidence type="ECO:0008006" key="11">
    <source>
        <dbReference type="Google" id="ProtNLM"/>
    </source>
</evidence>
<evidence type="ECO:0000256" key="5">
    <source>
        <dbReference type="ARBA" id="ARBA00022989"/>
    </source>
</evidence>
<dbReference type="HOGENOM" id="CLU_437011_0_0_1"/>
<dbReference type="GO" id="GO:0005886">
    <property type="term" value="C:plasma membrane"/>
    <property type="evidence" value="ECO:0000318"/>
    <property type="project" value="GO_Central"/>
</dbReference>
<keyword evidence="7" id="KW-0675">Receptor</keyword>
<dbReference type="Pfam" id="PF14752">
    <property type="entry name" value="RBP_receptor"/>
    <property type="match status" value="1"/>
</dbReference>
<name>A7RS29_NEMVE</name>
<keyword evidence="4 8" id="KW-0812">Transmembrane</keyword>
<feature type="transmembrane region" description="Helical" evidence="8">
    <location>
        <begin position="358"/>
        <end position="381"/>
    </location>
</feature>
<dbReference type="PANTHER" id="PTHR21444:SF15">
    <property type="entry name" value="RECEPTOR FOR RETINOL UPTAKE STRA6"/>
    <property type="match status" value="1"/>
</dbReference>
<reference evidence="9 10" key="1">
    <citation type="journal article" date="2007" name="Science">
        <title>Sea anemone genome reveals ancestral eumetazoan gene repertoire and genomic organization.</title>
        <authorList>
            <person name="Putnam N.H."/>
            <person name="Srivastava M."/>
            <person name="Hellsten U."/>
            <person name="Dirks B."/>
            <person name="Chapman J."/>
            <person name="Salamov A."/>
            <person name="Terry A."/>
            <person name="Shapiro H."/>
            <person name="Lindquist E."/>
            <person name="Kapitonov V.V."/>
            <person name="Jurka J."/>
            <person name="Genikhovich G."/>
            <person name="Grigoriev I.V."/>
            <person name="Lucas S.M."/>
            <person name="Steele R.E."/>
            <person name="Finnerty J.R."/>
            <person name="Technau U."/>
            <person name="Martindale M.Q."/>
            <person name="Rokhsar D.S."/>
        </authorList>
    </citation>
    <scope>NUCLEOTIDE SEQUENCE [LARGE SCALE GENOMIC DNA]</scope>
    <source>
        <strain evidence="10">CH2 X CH6</strain>
    </source>
</reference>
<dbReference type="InParanoid" id="A7RS29"/>
<keyword evidence="3" id="KW-1003">Cell membrane</keyword>
<comment type="subcellular location">
    <subcellularLocation>
        <location evidence="1">Cell membrane</location>
        <topology evidence="1">Multi-pass membrane protein</topology>
    </subcellularLocation>
</comment>
<dbReference type="Proteomes" id="UP000001593">
    <property type="component" value="Unassembled WGS sequence"/>
</dbReference>
<dbReference type="eggNOG" id="KOG1105">
    <property type="taxonomic scope" value="Eukaryota"/>
</dbReference>
<evidence type="ECO:0000256" key="6">
    <source>
        <dbReference type="ARBA" id="ARBA00023136"/>
    </source>
</evidence>
<sequence>MVIFTMRRALIWRLRQRRHGHFYYEKGIDMATLNLQAGPPEIRDSCGIHRNPETPDSRLAGYNLSWYLFPQIYPGDLLAIDFPTHICLLILTIHFLYYVILELVKRYRKARTITSNEAQLIMRYRKARTITSNVAQLIMRYRKARTITSNEAQLIMRYRKAQTITSNEAQLIMRYRKARTITSNEALWRQINWKPERNFEVSHIQVETSWREEAGWYLQSLPSPDFKYSTRIACTYTVGLLAVYEIACAFVVLGGIFYKYSLNYLADNPKILEDLGLTDYAADYEKYLEICFVAWYVALGLTCVKCVVLVANMLTWYRTHVMCLQKGDKSFLPADTLKKTPSNMTLAGLKYSGYQVAYIAWAFVIAHFVIFLVLAILGIEFIQPIVDGSMDSLVWAQVLKIWPAIFVSLMIILIQFLLAKFVFLIDNGSYLALDNRRLFHICTYFLFFFNIFLGLASCLLRIIIGSALGIVFLARTQKSVISRDYEDRDPGFHAYVGYLYLEHTHSNPVLVTFSRLLVMSLRQKDWDERAAHESQEHQDIELDEEKQLSRRRARIRWSLAVTLINNPNLCELRKRDKSPEKAPVRDLKVLVKGFEERNGAAYYNKTFDELENEEHGSTMVESVTQF</sequence>
<protein>
    <recommendedName>
        <fullName evidence="11">Receptor for retinol uptake STRA6</fullName>
    </recommendedName>
</protein>
<feature type="transmembrane region" description="Helical" evidence="8">
    <location>
        <begin position="82"/>
        <end position="101"/>
    </location>
</feature>
<feature type="transmembrane region" description="Helical" evidence="8">
    <location>
        <begin position="236"/>
        <end position="258"/>
    </location>
</feature>
<keyword evidence="5 8" id="KW-1133">Transmembrane helix</keyword>
<feature type="transmembrane region" description="Helical" evidence="8">
    <location>
        <begin position="293"/>
        <end position="317"/>
    </location>
</feature>
<evidence type="ECO:0000256" key="2">
    <source>
        <dbReference type="ARBA" id="ARBA00022448"/>
    </source>
</evidence>
<dbReference type="PhylomeDB" id="A7RS29"/>
<evidence type="ECO:0000256" key="1">
    <source>
        <dbReference type="ARBA" id="ARBA00004651"/>
    </source>
</evidence>
<keyword evidence="6 8" id="KW-0472">Membrane</keyword>
<keyword evidence="2" id="KW-0813">Transport</keyword>
<dbReference type="GO" id="GO:0071939">
    <property type="term" value="P:vitamin A import into cell"/>
    <property type="evidence" value="ECO:0000318"/>
    <property type="project" value="GO_Central"/>
</dbReference>
<dbReference type="GO" id="GO:0038023">
    <property type="term" value="F:signaling receptor activity"/>
    <property type="evidence" value="ECO:0007669"/>
    <property type="project" value="InterPro"/>
</dbReference>
<evidence type="ECO:0000313" key="10">
    <source>
        <dbReference type="Proteomes" id="UP000001593"/>
    </source>
</evidence>
<evidence type="ECO:0000256" key="7">
    <source>
        <dbReference type="ARBA" id="ARBA00023170"/>
    </source>
</evidence>
<accession>A7RS29</accession>
<dbReference type="GO" id="GO:0034632">
    <property type="term" value="F:retinol transmembrane transporter activity"/>
    <property type="evidence" value="ECO:0007669"/>
    <property type="project" value="InterPro"/>
</dbReference>